<accession>A0A1J4JHM1</accession>
<feature type="domain" description="SANT" evidence="2">
    <location>
        <begin position="79"/>
        <end position="122"/>
    </location>
</feature>
<dbReference type="GeneID" id="94844645"/>
<dbReference type="CDD" id="cd00167">
    <property type="entry name" value="SANT"/>
    <property type="match status" value="2"/>
</dbReference>
<sequence>MIFMHFSELSINSLKYFSICLLLKIHNNFISFFFVGNIMFESFPSVLINSNSVPKPIATKTNPQSRSVMPLRNFSRPKRRRSNFTLEENSLLLSLIEKHGRDWGLIASYFEGRTPRSCKDHYENVLSGTIKKAKFTPDEDLLLIQLYSVHGPRWSIIGQFFPERTTISLRNRYASLQTKHDRLLAEVPRIREDLAYYQNYCPIHPVQPIVSLAQSNEENPTVPIQTKMFPPIRELNCSLFNIKDMYKISSLLV</sequence>
<dbReference type="InterPro" id="IPR009057">
    <property type="entry name" value="Homeodomain-like_sf"/>
</dbReference>
<dbReference type="SMART" id="SM00717">
    <property type="entry name" value="SANT"/>
    <property type="match status" value="2"/>
</dbReference>
<dbReference type="Proteomes" id="UP000179807">
    <property type="component" value="Unassembled WGS sequence"/>
</dbReference>
<feature type="domain" description="Myb-like" evidence="1">
    <location>
        <begin position="76"/>
        <end position="126"/>
    </location>
</feature>
<comment type="caution">
    <text evidence="4">The sequence shown here is derived from an EMBL/GenBank/DDBJ whole genome shotgun (WGS) entry which is preliminary data.</text>
</comment>
<reference evidence="4" key="1">
    <citation type="submission" date="2016-10" db="EMBL/GenBank/DDBJ databases">
        <authorList>
            <person name="Benchimol M."/>
            <person name="Almeida L.G."/>
            <person name="Vasconcelos A.T."/>
            <person name="Perreira-Neves A."/>
            <person name="Rosa I.A."/>
            <person name="Tasca T."/>
            <person name="Bogo M.R."/>
            <person name="de Souza W."/>
        </authorList>
    </citation>
    <scope>NUCLEOTIDE SEQUENCE [LARGE SCALE GENOMIC DNA]</scope>
    <source>
        <strain evidence="4">K</strain>
    </source>
</reference>
<evidence type="ECO:0000259" key="1">
    <source>
        <dbReference type="PROSITE" id="PS50090"/>
    </source>
</evidence>
<dbReference type="AlphaFoldDB" id="A0A1J4JHM1"/>
<dbReference type="InterPro" id="IPR050560">
    <property type="entry name" value="MYB_TF"/>
</dbReference>
<gene>
    <name evidence="4" type="ORF">TRFO_34902</name>
</gene>
<dbReference type="VEuPathDB" id="TrichDB:TRFO_34902"/>
<dbReference type="InterPro" id="IPR017884">
    <property type="entry name" value="SANT_dom"/>
</dbReference>
<dbReference type="GO" id="GO:0000981">
    <property type="term" value="F:DNA-binding transcription factor activity, RNA polymerase II-specific"/>
    <property type="evidence" value="ECO:0007669"/>
    <property type="project" value="TreeGrafter"/>
</dbReference>
<dbReference type="InterPro" id="IPR017930">
    <property type="entry name" value="Myb_dom"/>
</dbReference>
<dbReference type="PANTHER" id="PTHR45614">
    <property type="entry name" value="MYB PROTEIN-RELATED"/>
    <property type="match status" value="1"/>
</dbReference>
<feature type="domain" description="Myb-like" evidence="1">
    <location>
        <begin position="127"/>
        <end position="177"/>
    </location>
</feature>
<dbReference type="PROSITE" id="PS51294">
    <property type="entry name" value="HTH_MYB"/>
    <property type="match status" value="2"/>
</dbReference>
<dbReference type="GO" id="GO:0005634">
    <property type="term" value="C:nucleus"/>
    <property type="evidence" value="ECO:0007669"/>
    <property type="project" value="TreeGrafter"/>
</dbReference>
<dbReference type="InterPro" id="IPR001005">
    <property type="entry name" value="SANT/Myb"/>
</dbReference>
<proteinExistence type="predicted"/>
<organism evidence="4 5">
    <name type="scientific">Tritrichomonas foetus</name>
    <dbReference type="NCBI Taxonomy" id="1144522"/>
    <lineage>
        <taxon>Eukaryota</taxon>
        <taxon>Metamonada</taxon>
        <taxon>Parabasalia</taxon>
        <taxon>Tritrichomonadida</taxon>
        <taxon>Tritrichomonadidae</taxon>
        <taxon>Tritrichomonas</taxon>
    </lineage>
</organism>
<protein>
    <submittedName>
        <fullName evidence="4">Myb-like DNA-binding domain containing protein</fullName>
    </submittedName>
</protein>
<evidence type="ECO:0000313" key="4">
    <source>
        <dbReference type="EMBL" id="OHS98650.1"/>
    </source>
</evidence>
<dbReference type="PANTHER" id="PTHR45614:SF253">
    <property type="entry name" value="CHROMOSOME UNDETERMINED SCAFFOLD_38, WHOLE GENOME SHOTGUN SEQUENCE"/>
    <property type="match status" value="1"/>
</dbReference>
<dbReference type="Gene3D" id="1.10.10.60">
    <property type="entry name" value="Homeodomain-like"/>
    <property type="match status" value="2"/>
</dbReference>
<dbReference type="Pfam" id="PF00249">
    <property type="entry name" value="Myb_DNA-binding"/>
    <property type="match status" value="2"/>
</dbReference>
<dbReference type="OrthoDB" id="2143914at2759"/>
<dbReference type="RefSeq" id="XP_068351787.1">
    <property type="nucleotide sequence ID" value="XM_068509941.1"/>
</dbReference>
<dbReference type="PROSITE" id="PS50090">
    <property type="entry name" value="MYB_LIKE"/>
    <property type="match status" value="2"/>
</dbReference>
<dbReference type="EMBL" id="MLAK01001042">
    <property type="protein sequence ID" value="OHS98650.1"/>
    <property type="molecule type" value="Genomic_DNA"/>
</dbReference>
<dbReference type="GO" id="GO:0000978">
    <property type="term" value="F:RNA polymerase II cis-regulatory region sequence-specific DNA binding"/>
    <property type="evidence" value="ECO:0007669"/>
    <property type="project" value="TreeGrafter"/>
</dbReference>
<dbReference type="PROSITE" id="PS51293">
    <property type="entry name" value="SANT"/>
    <property type="match status" value="1"/>
</dbReference>
<feature type="domain" description="HTH myb-type" evidence="3">
    <location>
        <begin position="131"/>
        <end position="181"/>
    </location>
</feature>
<keyword evidence="5" id="KW-1185">Reference proteome</keyword>
<dbReference type="SUPFAM" id="SSF46689">
    <property type="entry name" value="Homeodomain-like"/>
    <property type="match status" value="1"/>
</dbReference>
<feature type="domain" description="HTH myb-type" evidence="3">
    <location>
        <begin position="76"/>
        <end position="130"/>
    </location>
</feature>
<evidence type="ECO:0000259" key="3">
    <source>
        <dbReference type="PROSITE" id="PS51294"/>
    </source>
</evidence>
<evidence type="ECO:0000313" key="5">
    <source>
        <dbReference type="Proteomes" id="UP000179807"/>
    </source>
</evidence>
<name>A0A1J4JHM1_9EUKA</name>
<evidence type="ECO:0000259" key="2">
    <source>
        <dbReference type="PROSITE" id="PS51293"/>
    </source>
</evidence>